<dbReference type="AlphaFoldDB" id="E1QY81"/>
<evidence type="ECO:0000313" key="2">
    <source>
        <dbReference type="Proteomes" id="UP000000333"/>
    </source>
</evidence>
<keyword evidence="2" id="KW-1185">Reference proteome</keyword>
<proteinExistence type="predicted"/>
<dbReference type="HOGENOM" id="CLU_2684260_0_0_11"/>
<accession>E1QY81</accession>
<gene>
    <name evidence="1" type="ordered locus">Olsu_0215</name>
</gene>
<reference evidence="1 2" key="1">
    <citation type="journal article" date="2010" name="Stand. Genomic Sci.">
        <title>Complete genome sequence of Olsenella uli type strain (VPI D76D-27C).</title>
        <authorList>
            <person name="Goker M."/>
            <person name="Held B."/>
            <person name="Lucas S."/>
            <person name="Nolan M."/>
            <person name="Yasawong M."/>
            <person name="Glavina Del Rio T."/>
            <person name="Tice H."/>
            <person name="Cheng J.F."/>
            <person name="Bruce D."/>
            <person name="Detter J.C."/>
            <person name="Tapia R."/>
            <person name="Han C."/>
            <person name="Goodwin L."/>
            <person name="Pitluck S."/>
            <person name="Liolios K."/>
            <person name="Ivanova N."/>
            <person name="Mavromatis K."/>
            <person name="Mikhailova N."/>
            <person name="Pati A."/>
            <person name="Chen A."/>
            <person name="Palaniappan K."/>
            <person name="Land M."/>
            <person name="Hauser L."/>
            <person name="Chang Y.J."/>
            <person name="Jeffries C.D."/>
            <person name="Rohde M."/>
            <person name="Sikorski J."/>
            <person name="Pukall R."/>
            <person name="Woyke T."/>
            <person name="Bristow J."/>
            <person name="Eisen J.A."/>
            <person name="Markowitz V."/>
            <person name="Hugenholtz P."/>
            <person name="Kyrpides N.C."/>
            <person name="Klenk H.P."/>
            <person name="Lapidus A."/>
        </authorList>
    </citation>
    <scope>NUCLEOTIDE SEQUENCE [LARGE SCALE GENOMIC DNA]</scope>
    <source>
        <strain evidence="2">ATCC 49627 / DSM 7084 / CIP 109912 / JCM 12494 / NCIMB 702895 / VPI D76D-27C</strain>
    </source>
</reference>
<sequence>MRRFSRGGLLVNVESNAPLIKVFISHTFHPIASLFHIDGLLAVRPERLLQPQIQLERAFASDGHRLGSSILDFR</sequence>
<protein>
    <submittedName>
        <fullName evidence="1">Uncharacterized protein</fullName>
    </submittedName>
</protein>
<organism evidence="1 2">
    <name type="scientific">Olsenella uli (strain ATCC 49627 / DSM 7084 / CCUG 31166 / CIP 109912 / JCM 12494 / LMG 11480 / NCIMB 702895 / VPI D76D-27C)</name>
    <name type="common">Lactobacillus uli</name>
    <dbReference type="NCBI Taxonomy" id="633147"/>
    <lineage>
        <taxon>Bacteria</taxon>
        <taxon>Bacillati</taxon>
        <taxon>Actinomycetota</taxon>
        <taxon>Coriobacteriia</taxon>
        <taxon>Coriobacteriales</taxon>
        <taxon>Atopobiaceae</taxon>
        <taxon>Olsenella</taxon>
    </lineage>
</organism>
<name>E1QY81_OLSUV</name>
<dbReference type="EMBL" id="CP002106">
    <property type="protein sequence ID" value="ADK67345.1"/>
    <property type="molecule type" value="Genomic_DNA"/>
</dbReference>
<dbReference type="Proteomes" id="UP000000333">
    <property type="component" value="Chromosome"/>
</dbReference>
<evidence type="ECO:0000313" key="1">
    <source>
        <dbReference type="EMBL" id="ADK67345.1"/>
    </source>
</evidence>
<dbReference type="KEGG" id="ols:Olsu_0215"/>